<evidence type="ECO:0000313" key="11">
    <source>
        <dbReference type="EMBL" id="OIT22618.1"/>
    </source>
</evidence>
<evidence type="ECO:0000256" key="6">
    <source>
        <dbReference type="ARBA" id="ARBA00022833"/>
    </source>
</evidence>
<proteinExistence type="inferred from homology"/>
<keyword evidence="4" id="KW-0963">Cytoplasm</keyword>
<keyword evidence="5" id="KW-0479">Metal-binding</keyword>
<comment type="caution">
    <text evidence="11">The sequence shown here is derived from an EMBL/GenBank/DDBJ whole genome shotgun (WGS) entry which is preliminary data.</text>
</comment>
<sequence>MDSQGFPLMESPFTILLGPLLLVSTLWFMLVVLLKSTPLDKELSATVNVAKPTKGSSVAIFGLGAVLNLINNVIPFGQAAEGARIVGASRIIDVDLIPSRFELDKSVEYTGHIDAMISAFEYVHDYMLMKLKLAVLVGVPHKE</sequence>
<dbReference type="GO" id="GO:0008270">
    <property type="term" value="F:zinc ion binding"/>
    <property type="evidence" value="ECO:0007669"/>
    <property type="project" value="TreeGrafter"/>
</dbReference>
<evidence type="ECO:0000256" key="10">
    <source>
        <dbReference type="SAM" id="Phobius"/>
    </source>
</evidence>
<comment type="catalytic activity">
    <reaction evidence="9">
        <text>a primary alcohol + NAD(+) = an aldehyde + NADH + H(+)</text>
        <dbReference type="Rhea" id="RHEA:10736"/>
        <dbReference type="ChEBI" id="CHEBI:15378"/>
        <dbReference type="ChEBI" id="CHEBI:15734"/>
        <dbReference type="ChEBI" id="CHEBI:17478"/>
        <dbReference type="ChEBI" id="CHEBI:57540"/>
        <dbReference type="ChEBI" id="CHEBI:57945"/>
        <dbReference type="EC" id="1.1.1.1"/>
    </reaction>
</comment>
<keyword evidence="10" id="KW-1133">Transmembrane helix</keyword>
<dbReference type="Proteomes" id="UP000187609">
    <property type="component" value="Unassembled WGS sequence"/>
</dbReference>
<comment type="catalytic activity">
    <reaction evidence="8">
        <text>a secondary alcohol + NAD(+) = a ketone + NADH + H(+)</text>
        <dbReference type="Rhea" id="RHEA:10740"/>
        <dbReference type="ChEBI" id="CHEBI:15378"/>
        <dbReference type="ChEBI" id="CHEBI:17087"/>
        <dbReference type="ChEBI" id="CHEBI:35681"/>
        <dbReference type="ChEBI" id="CHEBI:57540"/>
        <dbReference type="ChEBI" id="CHEBI:57945"/>
        <dbReference type="EC" id="1.1.1.1"/>
    </reaction>
</comment>
<dbReference type="AlphaFoldDB" id="A0A1J6JXX0"/>
<dbReference type="GO" id="GO:0046294">
    <property type="term" value="P:formaldehyde catabolic process"/>
    <property type="evidence" value="ECO:0007669"/>
    <property type="project" value="TreeGrafter"/>
</dbReference>
<dbReference type="SMR" id="A0A1J6JXX0"/>
<dbReference type="Gene3D" id="3.40.50.720">
    <property type="entry name" value="NAD(P)-binding Rossmann-like Domain"/>
    <property type="match status" value="1"/>
</dbReference>
<organism evidence="11 12">
    <name type="scientific">Nicotiana attenuata</name>
    <name type="common">Coyote tobacco</name>
    <dbReference type="NCBI Taxonomy" id="49451"/>
    <lineage>
        <taxon>Eukaryota</taxon>
        <taxon>Viridiplantae</taxon>
        <taxon>Streptophyta</taxon>
        <taxon>Embryophyta</taxon>
        <taxon>Tracheophyta</taxon>
        <taxon>Spermatophyta</taxon>
        <taxon>Magnoliopsida</taxon>
        <taxon>eudicotyledons</taxon>
        <taxon>Gunneridae</taxon>
        <taxon>Pentapetalae</taxon>
        <taxon>asterids</taxon>
        <taxon>lamiids</taxon>
        <taxon>Solanales</taxon>
        <taxon>Solanaceae</taxon>
        <taxon>Nicotianoideae</taxon>
        <taxon>Nicotianeae</taxon>
        <taxon>Nicotiana</taxon>
    </lineage>
</organism>
<feature type="transmembrane region" description="Helical" evidence="10">
    <location>
        <begin position="12"/>
        <end position="34"/>
    </location>
</feature>
<dbReference type="EMBL" id="MJEQ01003587">
    <property type="protein sequence ID" value="OIT22618.1"/>
    <property type="molecule type" value="Genomic_DNA"/>
</dbReference>
<comment type="subcellular location">
    <subcellularLocation>
        <location evidence="1">Cytoplasm</location>
    </subcellularLocation>
</comment>
<evidence type="ECO:0000256" key="9">
    <source>
        <dbReference type="ARBA" id="ARBA00049243"/>
    </source>
</evidence>
<dbReference type="PANTHER" id="PTHR43880:SF40">
    <property type="entry name" value="ALCOHOL DEHYDROGENASE 2"/>
    <property type="match status" value="1"/>
</dbReference>
<evidence type="ECO:0000256" key="1">
    <source>
        <dbReference type="ARBA" id="ARBA00004496"/>
    </source>
</evidence>
<name>A0A1J6JXX0_NICAT</name>
<keyword evidence="10" id="KW-0812">Transmembrane</keyword>
<keyword evidence="7" id="KW-0520">NAD</keyword>
<dbReference type="InterPro" id="IPR036291">
    <property type="entry name" value="NAD(P)-bd_dom_sf"/>
</dbReference>
<keyword evidence="10" id="KW-0472">Membrane</keyword>
<evidence type="ECO:0000256" key="8">
    <source>
        <dbReference type="ARBA" id="ARBA00049164"/>
    </source>
</evidence>
<dbReference type="GO" id="GO:0051903">
    <property type="term" value="F:S-(hydroxymethyl)glutathione dehydrogenase [NAD(P)+] activity"/>
    <property type="evidence" value="ECO:0007669"/>
    <property type="project" value="TreeGrafter"/>
</dbReference>
<reference evidence="11" key="1">
    <citation type="submission" date="2016-11" db="EMBL/GenBank/DDBJ databases">
        <title>The genome of Nicotiana attenuata.</title>
        <authorList>
            <person name="Xu S."/>
            <person name="Brockmoeller T."/>
            <person name="Gaquerel E."/>
            <person name="Navarro A."/>
            <person name="Kuhl H."/>
            <person name="Gase K."/>
            <person name="Ling Z."/>
            <person name="Zhou W."/>
            <person name="Kreitzer C."/>
            <person name="Stanke M."/>
            <person name="Tang H."/>
            <person name="Lyons E."/>
            <person name="Pandey P."/>
            <person name="Pandey S.P."/>
            <person name="Timmermann B."/>
            <person name="Baldwin I.T."/>
        </authorList>
    </citation>
    <scope>NUCLEOTIDE SEQUENCE [LARGE SCALE GENOMIC DNA]</scope>
    <source>
        <strain evidence="11">UT</strain>
    </source>
</reference>
<evidence type="ECO:0000256" key="4">
    <source>
        <dbReference type="ARBA" id="ARBA00022490"/>
    </source>
</evidence>
<accession>A0A1J6JXX0</accession>
<protein>
    <recommendedName>
        <fullName evidence="3">alcohol dehydrogenase</fullName>
        <ecNumber evidence="3">1.1.1.1</ecNumber>
    </recommendedName>
</protein>
<comment type="similarity">
    <text evidence="2">Belongs to the zinc-containing alcohol dehydrogenase family.</text>
</comment>
<dbReference type="SUPFAM" id="SSF51735">
    <property type="entry name" value="NAD(P)-binding Rossmann-fold domains"/>
    <property type="match status" value="1"/>
</dbReference>
<dbReference type="GO" id="GO:0004022">
    <property type="term" value="F:alcohol dehydrogenase (NAD+) activity"/>
    <property type="evidence" value="ECO:0007669"/>
    <property type="project" value="UniProtKB-EC"/>
</dbReference>
<dbReference type="Gramene" id="OIT22618">
    <property type="protein sequence ID" value="OIT22618"/>
    <property type="gene ID" value="A4A49_51330"/>
</dbReference>
<gene>
    <name evidence="11" type="primary">ADH1_3</name>
    <name evidence="11" type="ORF">A4A49_51330</name>
</gene>
<evidence type="ECO:0000256" key="3">
    <source>
        <dbReference type="ARBA" id="ARBA00013190"/>
    </source>
</evidence>
<dbReference type="STRING" id="49451.A0A1J6JXX0"/>
<dbReference type="PANTHER" id="PTHR43880">
    <property type="entry name" value="ALCOHOL DEHYDROGENASE"/>
    <property type="match status" value="1"/>
</dbReference>
<evidence type="ECO:0000256" key="7">
    <source>
        <dbReference type="ARBA" id="ARBA00023027"/>
    </source>
</evidence>
<keyword evidence="6" id="KW-0862">Zinc</keyword>
<dbReference type="EC" id="1.1.1.1" evidence="3"/>
<evidence type="ECO:0000313" key="12">
    <source>
        <dbReference type="Proteomes" id="UP000187609"/>
    </source>
</evidence>
<evidence type="ECO:0000256" key="2">
    <source>
        <dbReference type="ARBA" id="ARBA00008072"/>
    </source>
</evidence>
<evidence type="ECO:0000256" key="5">
    <source>
        <dbReference type="ARBA" id="ARBA00022723"/>
    </source>
</evidence>
<keyword evidence="12" id="KW-1185">Reference proteome</keyword>
<dbReference type="GO" id="GO:0005829">
    <property type="term" value="C:cytosol"/>
    <property type="evidence" value="ECO:0007669"/>
    <property type="project" value="TreeGrafter"/>
</dbReference>